<proteinExistence type="predicted"/>
<feature type="region of interest" description="Disordered" evidence="5">
    <location>
        <begin position="68"/>
        <end position="95"/>
    </location>
</feature>
<accession>A0AAD6DBK5</accession>
<dbReference type="InterPro" id="IPR036864">
    <property type="entry name" value="Zn2-C6_fun-type_DNA-bd_sf"/>
</dbReference>
<keyword evidence="2" id="KW-0238">DNA-binding</keyword>
<dbReference type="GO" id="GO:0008270">
    <property type="term" value="F:zinc ion binding"/>
    <property type="evidence" value="ECO:0007669"/>
    <property type="project" value="InterPro"/>
</dbReference>
<sequence>MSERSRRGKYARLICRGCRSRKIKCVLPDVHDLGPLNTPQPTEKACERCRNLHLECVVDYTLLGRPRVNRTHRAKKSEDGSPHTHSDPVPDENLPTLSSLEIKDYLFADDEDNILSEQCESESSRALRKEEIFESMIQPTSFFISVLSKDRAFGADILHDTSSWTTPLPDLISNDMAESFDKWLYISISI</sequence>
<dbReference type="InterPro" id="IPR001138">
    <property type="entry name" value="Zn2Cys6_DnaBD"/>
</dbReference>
<evidence type="ECO:0000313" key="7">
    <source>
        <dbReference type="EMBL" id="KAJ5572604.1"/>
    </source>
</evidence>
<dbReference type="AlphaFoldDB" id="A0AAD6DBK5"/>
<keyword evidence="8" id="KW-1185">Reference proteome</keyword>
<name>A0AAD6DBK5_9EURO</name>
<dbReference type="Proteomes" id="UP001216150">
    <property type="component" value="Unassembled WGS sequence"/>
</dbReference>
<evidence type="ECO:0000256" key="5">
    <source>
        <dbReference type="SAM" id="MobiDB-lite"/>
    </source>
</evidence>
<evidence type="ECO:0000256" key="2">
    <source>
        <dbReference type="ARBA" id="ARBA00023125"/>
    </source>
</evidence>
<feature type="compositionally biased region" description="Basic and acidic residues" evidence="5">
    <location>
        <begin position="76"/>
        <end position="88"/>
    </location>
</feature>
<evidence type="ECO:0000256" key="3">
    <source>
        <dbReference type="ARBA" id="ARBA00023163"/>
    </source>
</evidence>
<keyword evidence="4" id="KW-0539">Nucleus</keyword>
<dbReference type="PROSITE" id="PS50048">
    <property type="entry name" value="ZN2_CY6_FUNGAL_2"/>
    <property type="match status" value="1"/>
</dbReference>
<reference evidence="7 8" key="1">
    <citation type="journal article" date="2023" name="IMA Fungus">
        <title>Comparative genomic study of the Penicillium genus elucidates a diverse pangenome and 15 lateral gene transfer events.</title>
        <authorList>
            <person name="Petersen C."/>
            <person name="Sorensen T."/>
            <person name="Nielsen M.R."/>
            <person name="Sondergaard T.E."/>
            <person name="Sorensen J.L."/>
            <person name="Fitzpatrick D.A."/>
            <person name="Frisvad J.C."/>
            <person name="Nielsen K.L."/>
        </authorList>
    </citation>
    <scope>NUCLEOTIDE SEQUENCE [LARGE SCALE GENOMIC DNA]</scope>
    <source>
        <strain evidence="7 8">IBT 29057</strain>
    </source>
</reference>
<protein>
    <recommendedName>
        <fullName evidence="6">Zn(2)-C6 fungal-type domain-containing protein</fullName>
    </recommendedName>
</protein>
<dbReference type="GO" id="GO:0003677">
    <property type="term" value="F:DNA binding"/>
    <property type="evidence" value="ECO:0007669"/>
    <property type="project" value="UniProtKB-KW"/>
</dbReference>
<dbReference type="SUPFAM" id="SSF57701">
    <property type="entry name" value="Zn2/Cys6 DNA-binding domain"/>
    <property type="match status" value="1"/>
</dbReference>
<evidence type="ECO:0000256" key="1">
    <source>
        <dbReference type="ARBA" id="ARBA00023015"/>
    </source>
</evidence>
<dbReference type="Gene3D" id="4.10.240.10">
    <property type="entry name" value="Zn(2)-C6 fungal-type DNA-binding domain"/>
    <property type="match status" value="1"/>
</dbReference>
<evidence type="ECO:0000259" key="6">
    <source>
        <dbReference type="PROSITE" id="PS50048"/>
    </source>
</evidence>
<evidence type="ECO:0000256" key="4">
    <source>
        <dbReference type="ARBA" id="ARBA00023242"/>
    </source>
</evidence>
<dbReference type="GO" id="GO:0000981">
    <property type="term" value="F:DNA-binding transcription factor activity, RNA polymerase II-specific"/>
    <property type="evidence" value="ECO:0007669"/>
    <property type="project" value="InterPro"/>
</dbReference>
<keyword evidence="1" id="KW-0805">Transcription regulation</keyword>
<dbReference type="EMBL" id="JAQJAC010000009">
    <property type="protein sequence ID" value="KAJ5572604.1"/>
    <property type="molecule type" value="Genomic_DNA"/>
</dbReference>
<gene>
    <name evidence="7" type="ORF">N7450_009588</name>
</gene>
<comment type="caution">
    <text evidence="7">The sequence shown here is derived from an EMBL/GenBank/DDBJ whole genome shotgun (WGS) entry which is preliminary data.</text>
</comment>
<organism evidence="7 8">
    <name type="scientific">Penicillium hetheringtonii</name>
    <dbReference type="NCBI Taxonomy" id="911720"/>
    <lineage>
        <taxon>Eukaryota</taxon>
        <taxon>Fungi</taxon>
        <taxon>Dikarya</taxon>
        <taxon>Ascomycota</taxon>
        <taxon>Pezizomycotina</taxon>
        <taxon>Eurotiomycetes</taxon>
        <taxon>Eurotiomycetidae</taxon>
        <taxon>Eurotiales</taxon>
        <taxon>Aspergillaceae</taxon>
        <taxon>Penicillium</taxon>
    </lineage>
</organism>
<feature type="domain" description="Zn(2)-C6 fungal-type" evidence="6">
    <location>
        <begin position="14"/>
        <end position="58"/>
    </location>
</feature>
<keyword evidence="3" id="KW-0804">Transcription</keyword>
<evidence type="ECO:0000313" key="8">
    <source>
        <dbReference type="Proteomes" id="UP001216150"/>
    </source>
</evidence>